<proteinExistence type="predicted"/>
<accession>A0ABR1ZUU5</accession>
<sequence length="78" mass="8301">MPHAMFQTPPLTAALAPALTSSNSAPRSLALPSTPLLKLTIHLTLPFKCHMAGTFYRIPATGEPPPFIKISAYSLLAT</sequence>
<dbReference type="Proteomes" id="UP001472677">
    <property type="component" value="Unassembled WGS sequence"/>
</dbReference>
<keyword evidence="2" id="KW-1185">Reference proteome</keyword>
<protein>
    <submittedName>
        <fullName evidence="1">Uncharacterized protein</fullName>
    </submittedName>
</protein>
<comment type="caution">
    <text evidence="1">The sequence shown here is derived from an EMBL/GenBank/DDBJ whole genome shotgun (WGS) entry which is preliminary data.</text>
</comment>
<name>A0ABR1ZUU5_9ROSI</name>
<gene>
    <name evidence="1" type="ORF">V6N12_016097</name>
</gene>
<evidence type="ECO:0000313" key="1">
    <source>
        <dbReference type="EMBL" id="KAK8484202.1"/>
    </source>
</evidence>
<reference evidence="1 2" key="1">
    <citation type="journal article" date="2024" name="G3 (Bethesda)">
        <title>Genome assembly of Hibiscus sabdariffa L. provides insights into metabolisms of medicinal natural products.</title>
        <authorList>
            <person name="Kim T."/>
        </authorList>
    </citation>
    <scope>NUCLEOTIDE SEQUENCE [LARGE SCALE GENOMIC DNA]</scope>
    <source>
        <strain evidence="1">TK-2024</strain>
        <tissue evidence="1">Old leaves</tissue>
    </source>
</reference>
<dbReference type="EMBL" id="JBBPBM010001441">
    <property type="protein sequence ID" value="KAK8484202.1"/>
    <property type="molecule type" value="Genomic_DNA"/>
</dbReference>
<organism evidence="1 2">
    <name type="scientific">Hibiscus sabdariffa</name>
    <name type="common">roselle</name>
    <dbReference type="NCBI Taxonomy" id="183260"/>
    <lineage>
        <taxon>Eukaryota</taxon>
        <taxon>Viridiplantae</taxon>
        <taxon>Streptophyta</taxon>
        <taxon>Embryophyta</taxon>
        <taxon>Tracheophyta</taxon>
        <taxon>Spermatophyta</taxon>
        <taxon>Magnoliopsida</taxon>
        <taxon>eudicotyledons</taxon>
        <taxon>Gunneridae</taxon>
        <taxon>Pentapetalae</taxon>
        <taxon>rosids</taxon>
        <taxon>malvids</taxon>
        <taxon>Malvales</taxon>
        <taxon>Malvaceae</taxon>
        <taxon>Malvoideae</taxon>
        <taxon>Hibiscus</taxon>
    </lineage>
</organism>
<evidence type="ECO:0000313" key="2">
    <source>
        <dbReference type="Proteomes" id="UP001472677"/>
    </source>
</evidence>